<dbReference type="GO" id="GO:0005886">
    <property type="term" value="C:plasma membrane"/>
    <property type="evidence" value="ECO:0007669"/>
    <property type="project" value="UniProtKB-SubCell"/>
</dbReference>
<accession>A0A318S7Z8</accession>
<reference evidence="9 10" key="1">
    <citation type="submission" date="2018-06" db="EMBL/GenBank/DDBJ databases">
        <title>Genomic Encyclopedia of Type Strains, Phase IV (KMG-IV): sequencing the most valuable type-strain genomes for metagenomic binning, comparative biology and taxonomic classification.</title>
        <authorList>
            <person name="Goeker M."/>
        </authorList>
    </citation>
    <scope>NUCLEOTIDE SEQUENCE [LARGE SCALE GENOMIC DNA]</scope>
    <source>
        <strain evidence="9 10">DSM 18048</strain>
    </source>
</reference>
<feature type="transmembrane region" description="Helical" evidence="7">
    <location>
        <begin position="29"/>
        <end position="49"/>
    </location>
</feature>
<dbReference type="GO" id="GO:0055085">
    <property type="term" value="P:transmembrane transport"/>
    <property type="evidence" value="ECO:0007669"/>
    <property type="project" value="InterPro"/>
</dbReference>
<evidence type="ECO:0000313" key="10">
    <source>
        <dbReference type="Proteomes" id="UP000248326"/>
    </source>
</evidence>
<sequence>MSIATNTPQDFSQRRLDDRWVERRRWARAGWVYFFLLVLSFLFIGPFFMGTISSFKDNANEYPPRVIIPQLTPSFIATAARLGREGGGGAWDGGVTPGANVTFSFKIRQPQGAPQTPPQIAVPARRPGGGLGAVRPVALANEYVKVAGPTVVSREGDVVTYRAVVTYPPLTKVTGERIVGTIPETQNSPNLQVRLAGGQLVDVTLDTPEAQGVQYTLGSARDQAVELVRANGKYYLRGPLIQRTPFDINIERGQEFVSSDLPPADIQNFGRSLSVRNITPGVMGYTFNNYRRVFQENVSERTGSSLVLTWIGNSFLYAFVRVIVAIIFASLAGYALARFSFPGKELLFVVVLFVQMVPIQVTFISNYVILRDLRLLNIAGLVLTTGIAAGAVFLMKQFFEGLPKELEEAAAIDGASPFQTFWRIMLPQAGPALGALSITTFQGAWNDFFLPLVVLKGNESLTLPIGLLSFRQFYGGAGGDYGALLAGAIISAIPVIVLFIVFQRFFVESQAGSAVKG</sequence>
<dbReference type="AlphaFoldDB" id="A0A318S7Z8"/>
<evidence type="ECO:0000256" key="3">
    <source>
        <dbReference type="ARBA" id="ARBA00022475"/>
    </source>
</evidence>
<dbReference type="PANTHER" id="PTHR43744:SF12">
    <property type="entry name" value="ABC TRANSPORTER PERMEASE PROTEIN MG189-RELATED"/>
    <property type="match status" value="1"/>
</dbReference>
<keyword evidence="6 7" id="KW-0472">Membrane</keyword>
<dbReference type="OrthoDB" id="27560at2"/>
<name>A0A318S7Z8_9DEIO</name>
<organism evidence="9 10">
    <name type="scientific">Deinococcus yavapaiensis KR-236</name>
    <dbReference type="NCBI Taxonomy" id="694435"/>
    <lineage>
        <taxon>Bacteria</taxon>
        <taxon>Thermotogati</taxon>
        <taxon>Deinococcota</taxon>
        <taxon>Deinococci</taxon>
        <taxon>Deinococcales</taxon>
        <taxon>Deinococcaceae</taxon>
        <taxon>Deinococcus</taxon>
    </lineage>
</organism>
<keyword evidence="2 7" id="KW-0813">Transport</keyword>
<evidence type="ECO:0000256" key="5">
    <source>
        <dbReference type="ARBA" id="ARBA00022989"/>
    </source>
</evidence>
<dbReference type="InterPro" id="IPR000515">
    <property type="entry name" value="MetI-like"/>
</dbReference>
<gene>
    <name evidence="9" type="ORF">DES52_114102</name>
</gene>
<keyword evidence="3" id="KW-1003">Cell membrane</keyword>
<comment type="caution">
    <text evidence="9">The sequence shown here is derived from an EMBL/GenBank/DDBJ whole genome shotgun (WGS) entry which is preliminary data.</text>
</comment>
<dbReference type="EMBL" id="QJSX01000014">
    <property type="protein sequence ID" value="PYE51901.1"/>
    <property type="molecule type" value="Genomic_DNA"/>
</dbReference>
<protein>
    <submittedName>
        <fullName evidence="9">Multiple sugar transport system permease protein</fullName>
    </submittedName>
</protein>
<dbReference type="PROSITE" id="PS50928">
    <property type="entry name" value="ABC_TM1"/>
    <property type="match status" value="1"/>
</dbReference>
<evidence type="ECO:0000256" key="6">
    <source>
        <dbReference type="ARBA" id="ARBA00023136"/>
    </source>
</evidence>
<feature type="transmembrane region" description="Helical" evidence="7">
    <location>
        <begin position="346"/>
        <end position="369"/>
    </location>
</feature>
<comment type="subcellular location">
    <subcellularLocation>
        <location evidence="1 7">Cell membrane</location>
        <topology evidence="1 7">Multi-pass membrane protein</topology>
    </subcellularLocation>
</comment>
<keyword evidence="4 7" id="KW-0812">Transmembrane</keyword>
<feature type="transmembrane region" description="Helical" evidence="7">
    <location>
        <begin position="315"/>
        <end position="337"/>
    </location>
</feature>
<keyword evidence="9" id="KW-0762">Sugar transport</keyword>
<dbReference type="Gene3D" id="1.10.3720.10">
    <property type="entry name" value="MetI-like"/>
    <property type="match status" value="1"/>
</dbReference>
<keyword evidence="5 7" id="KW-1133">Transmembrane helix</keyword>
<evidence type="ECO:0000256" key="1">
    <source>
        <dbReference type="ARBA" id="ARBA00004651"/>
    </source>
</evidence>
<dbReference type="CDD" id="cd06261">
    <property type="entry name" value="TM_PBP2"/>
    <property type="match status" value="1"/>
</dbReference>
<dbReference type="PANTHER" id="PTHR43744">
    <property type="entry name" value="ABC TRANSPORTER PERMEASE PROTEIN MG189-RELATED-RELATED"/>
    <property type="match status" value="1"/>
</dbReference>
<evidence type="ECO:0000259" key="8">
    <source>
        <dbReference type="PROSITE" id="PS50928"/>
    </source>
</evidence>
<keyword evidence="10" id="KW-1185">Reference proteome</keyword>
<feature type="transmembrane region" description="Helical" evidence="7">
    <location>
        <begin position="481"/>
        <end position="502"/>
    </location>
</feature>
<dbReference type="RefSeq" id="WP_110887926.1">
    <property type="nucleotide sequence ID" value="NZ_QJSX01000014.1"/>
</dbReference>
<evidence type="ECO:0000256" key="7">
    <source>
        <dbReference type="RuleBase" id="RU363032"/>
    </source>
</evidence>
<evidence type="ECO:0000256" key="2">
    <source>
        <dbReference type="ARBA" id="ARBA00022448"/>
    </source>
</evidence>
<feature type="domain" description="ABC transmembrane type-1" evidence="8">
    <location>
        <begin position="311"/>
        <end position="502"/>
    </location>
</feature>
<dbReference type="SUPFAM" id="SSF161098">
    <property type="entry name" value="MetI-like"/>
    <property type="match status" value="1"/>
</dbReference>
<feature type="transmembrane region" description="Helical" evidence="7">
    <location>
        <begin position="375"/>
        <end position="395"/>
    </location>
</feature>
<dbReference type="Proteomes" id="UP000248326">
    <property type="component" value="Unassembled WGS sequence"/>
</dbReference>
<evidence type="ECO:0000256" key="4">
    <source>
        <dbReference type="ARBA" id="ARBA00022692"/>
    </source>
</evidence>
<evidence type="ECO:0000313" key="9">
    <source>
        <dbReference type="EMBL" id="PYE51901.1"/>
    </source>
</evidence>
<dbReference type="Pfam" id="PF00528">
    <property type="entry name" value="BPD_transp_1"/>
    <property type="match status" value="1"/>
</dbReference>
<dbReference type="InterPro" id="IPR035906">
    <property type="entry name" value="MetI-like_sf"/>
</dbReference>
<comment type="similarity">
    <text evidence="7">Belongs to the binding-protein-dependent transport system permease family.</text>
</comment>
<proteinExistence type="inferred from homology"/>